<keyword evidence="1" id="KW-0812">Transmembrane</keyword>
<keyword evidence="1" id="KW-0472">Membrane</keyword>
<dbReference type="Proteomes" id="UP000193804">
    <property type="component" value="Unassembled WGS sequence"/>
</dbReference>
<dbReference type="AlphaFoldDB" id="A0A1X7IC39"/>
<feature type="transmembrane region" description="Helical" evidence="1">
    <location>
        <begin position="43"/>
        <end position="66"/>
    </location>
</feature>
<keyword evidence="3" id="KW-1185">Reference proteome</keyword>
<evidence type="ECO:0000313" key="2">
    <source>
        <dbReference type="EMBL" id="SMG12212.1"/>
    </source>
</evidence>
<dbReference type="OrthoDB" id="883418at2"/>
<protein>
    <recommendedName>
        <fullName evidence="4">DUF4149 domain-containing protein</fullName>
    </recommendedName>
</protein>
<proteinExistence type="predicted"/>
<dbReference type="STRING" id="1028.SAMN05661096_00478"/>
<gene>
    <name evidence="2" type="ORF">SAMN05661096_00478</name>
</gene>
<feature type="transmembrane region" description="Helical" evidence="1">
    <location>
        <begin position="12"/>
        <end position="31"/>
    </location>
</feature>
<dbReference type="EMBL" id="FXAW01000001">
    <property type="protein sequence ID" value="SMG12212.1"/>
    <property type="molecule type" value="Genomic_DNA"/>
</dbReference>
<evidence type="ECO:0000313" key="3">
    <source>
        <dbReference type="Proteomes" id="UP000193804"/>
    </source>
</evidence>
<evidence type="ECO:0000256" key="1">
    <source>
        <dbReference type="SAM" id="Phobius"/>
    </source>
</evidence>
<name>A0A1X7IC39_9BACT</name>
<accession>A0A1X7IC39</accession>
<sequence length="140" mass="16663">MLHYIKELSDFGLFVLIWLVQLIIYPSFTFMKKSSLIIWHPIYTKRISVVVMPLMLLQIALTFYLTYSSFNYFLLFQSIIIIFIWISTFFQAVPLHNQIESGVKMKKAAEKLVQANWKRTIMWSLIVILNFLDRFTTLNN</sequence>
<reference evidence="3" key="1">
    <citation type="submission" date="2017-04" db="EMBL/GenBank/DDBJ databases">
        <authorList>
            <person name="Varghese N."/>
            <person name="Submissions S."/>
        </authorList>
    </citation>
    <scope>NUCLEOTIDE SEQUENCE [LARGE SCALE GENOMIC DNA]</scope>
    <source>
        <strain evidence="3">DSM 4125</strain>
    </source>
</reference>
<feature type="transmembrane region" description="Helical" evidence="1">
    <location>
        <begin position="72"/>
        <end position="95"/>
    </location>
</feature>
<keyword evidence="1" id="KW-1133">Transmembrane helix</keyword>
<evidence type="ECO:0008006" key="4">
    <source>
        <dbReference type="Google" id="ProtNLM"/>
    </source>
</evidence>
<organism evidence="2 3">
    <name type="scientific">Marivirga sericea</name>
    <dbReference type="NCBI Taxonomy" id="1028"/>
    <lineage>
        <taxon>Bacteria</taxon>
        <taxon>Pseudomonadati</taxon>
        <taxon>Bacteroidota</taxon>
        <taxon>Cytophagia</taxon>
        <taxon>Cytophagales</taxon>
        <taxon>Marivirgaceae</taxon>
        <taxon>Marivirga</taxon>
    </lineage>
</organism>